<evidence type="ECO:0000313" key="2">
    <source>
        <dbReference type="Proteomes" id="UP000055048"/>
    </source>
</evidence>
<sequence>MCGLLFCKGGQEVPNFSLYFKTEFTENGSVYECKVFIDNKSPVNYSLIPDG</sequence>
<accession>A0A0V0SSP2</accession>
<reference evidence="1 2" key="1">
    <citation type="submission" date="2015-01" db="EMBL/GenBank/DDBJ databases">
        <title>Evolution of Trichinella species and genotypes.</title>
        <authorList>
            <person name="Korhonen P.K."/>
            <person name="Edoardo P."/>
            <person name="Giuseppe L.R."/>
            <person name="Gasser R.B."/>
        </authorList>
    </citation>
    <scope>NUCLEOTIDE SEQUENCE [LARGE SCALE GENOMIC DNA]</scope>
    <source>
        <strain evidence="1">ISS417</strain>
    </source>
</reference>
<dbReference type="STRING" id="144512.A0A0V0SSP2"/>
<dbReference type="AlphaFoldDB" id="A0A0V0SSP2"/>
<gene>
    <name evidence="1" type="ORF">T05_8657</name>
</gene>
<organism evidence="1 2">
    <name type="scientific">Trichinella murrelli</name>
    <dbReference type="NCBI Taxonomy" id="144512"/>
    <lineage>
        <taxon>Eukaryota</taxon>
        <taxon>Metazoa</taxon>
        <taxon>Ecdysozoa</taxon>
        <taxon>Nematoda</taxon>
        <taxon>Enoplea</taxon>
        <taxon>Dorylaimia</taxon>
        <taxon>Trichinellida</taxon>
        <taxon>Trichinellidae</taxon>
        <taxon>Trichinella</taxon>
    </lineage>
</organism>
<dbReference type="OrthoDB" id="5951731at2759"/>
<name>A0A0V0SSP2_9BILA</name>
<keyword evidence="2" id="KW-1185">Reference proteome</keyword>
<feature type="non-terminal residue" evidence="1">
    <location>
        <position position="51"/>
    </location>
</feature>
<dbReference type="EMBL" id="JYDJ01002948">
    <property type="protein sequence ID" value="KRX29828.1"/>
    <property type="molecule type" value="Genomic_DNA"/>
</dbReference>
<comment type="caution">
    <text evidence="1">The sequence shown here is derived from an EMBL/GenBank/DDBJ whole genome shotgun (WGS) entry which is preliminary data.</text>
</comment>
<protein>
    <submittedName>
        <fullName evidence="1">Uncharacterized protein</fullName>
    </submittedName>
</protein>
<dbReference type="Proteomes" id="UP000055048">
    <property type="component" value="Unassembled WGS sequence"/>
</dbReference>
<proteinExistence type="predicted"/>
<evidence type="ECO:0000313" key="1">
    <source>
        <dbReference type="EMBL" id="KRX29828.1"/>
    </source>
</evidence>